<keyword evidence="4" id="KW-1185">Reference proteome</keyword>
<name>A0A6S7KA93_PARCT</name>
<gene>
    <name evidence="3" type="ORF">PACLA_8A043887</name>
</gene>
<evidence type="ECO:0000259" key="2">
    <source>
        <dbReference type="Pfam" id="PF21788"/>
    </source>
</evidence>
<evidence type="ECO:0000313" key="3">
    <source>
        <dbReference type="EMBL" id="CAB4038920.1"/>
    </source>
</evidence>
<proteinExistence type="predicted"/>
<dbReference type="InterPro" id="IPR048365">
    <property type="entry name" value="TNP-like_RNaseH_N"/>
</dbReference>
<dbReference type="Pfam" id="PF21787">
    <property type="entry name" value="TNP-like_RNaseH_N"/>
    <property type="match status" value="1"/>
</dbReference>
<comment type="caution">
    <text evidence="3">The sequence shown here is derived from an EMBL/GenBank/DDBJ whole genome shotgun (WGS) entry which is preliminary data.</text>
</comment>
<feature type="domain" description="Transposable element P transposase-like RNase H" evidence="1">
    <location>
        <begin position="3"/>
        <end position="62"/>
    </location>
</feature>
<dbReference type="EMBL" id="CACRXK020024749">
    <property type="protein sequence ID" value="CAB4038920.1"/>
    <property type="molecule type" value="Genomic_DNA"/>
</dbReference>
<evidence type="ECO:0000259" key="1">
    <source>
        <dbReference type="Pfam" id="PF21787"/>
    </source>
</evidence>
<dbReference type="Proteomes" id="UP001152795">
    <property type="component" value="Unassembled WGS sequence"/>
</dbReference>
<evidence type="ECO:0000313" key="4">
    <source>
        <dbReference type="Proteomes" id="UP001152795"/>
    </source>
</evidence>
<accession>A0A6S7KA93</accession>
<dbReference type="AlphaFoldDB" id="A0A6S7KA93"/>
<dbReference type="Pfam" id="PF21788">
    <property type="entry name" value="TNP-like_GBD"/>
    <property type="match status" value="1"/>
</dbReference>
<feature type="domain" description="Transposable element P transposase-like GTP-binding insertion" evidence="2">
    <location>
        <begin position="114"/>
        <end position="214"/>
    </location>
</feature>
<reference evidence="3" key="1">
    <citation type="submission" date="2020-04" db="EMBL/GenBank/DDBJ databases">
        <authorList>
            <person name="Alioto T."/>
            <person name="Alioto T."/>
            <person name="Gomez Garrido J."/>
        </authorList>
    </citation>
    <scope>NUCLEOTIDE SEQUENCE</scope>
    <source>
        <strain evidence="3">A484AB</strain>
    </source>
</reference>
<dbReference type="InterPro" id="IPR048366">
    <property type="entry name" value="TNP-like_GBD"/>
</dbReference>
<sequence length="221" mass="25100">MSMRGLATHLKHIVAYFFTGNVTSFQLMPLFWKVVAVLETTVKLKVIAAVNDGASPNRKFFTLHAKLGGVLPDGVVYKTPNLFCLTRIIYFFADVPYLIKTAGNCLYNSGSGSCSRYMWNNGQHLLFRHIGDMYYRNQEFALHRLPKLTLDHVVLTSFSKMKVKLAVQVLSRTVSTCLLECNDPSVVGTAMFCQMVNDFFDCTNVRSTSEHERKRNERIKP</sequence>
<organism evidence="3 4">
    <name type="scientific">Paramuricea clavata</name>
    <name type="common">Red gorgonian</name>
    <name type="synonym">Violescent sea-whip</name>
    <dbReference type="NCBI Taxonomy" id="317549"/>
    <lineage>
        <taxon>Eukaryota</taxon>
        <taxon>Metazoa</taxon>
        <taxon>Cnidaria</taxon>
        <taxon>Anthozoa</taxon>
        <taxon>Octocorallia</taxon>
        <taxon>Malacalcyonacea</taxon>
        <taxon>Plexauridae</taxon>
        <taxon>Paramuricea</taxon>
    </lineage>
</organism>
<protein>
    <submittedName>
        <fullName evidence="3">Uncharacterized protein</fullName>
    </submittedName>
</protein>
<dbReference type="OrthoDB" id="5970031at2759"/>